<dbReference type="AlphaFoldDB" id="A0A645FL50"/>
<name>A0A645FL50_9ZZZZ</name>
<protein>
    <submittedName>
        <fullName evidence="1">Uncharacterized protein</fullName>
    </submittedName>
</protein>
<dbReference type="EMBL" id="VSSQ01061312">
    <property type="protein sequence ID" value="MPN14670.1"/>
    <property type="molecule type" value="Genomic_DNA"/>
</dbReference>
<organism evidence="1">
    <name type="scientific">bioreactor metagenome</name>
    <dbReference type="NCBI Taxonomy" id="1076179"/>
    <lineage>
        <taxon>unclassified sequences</taxon>
        <taxon>metagenomes</taxon>
        <taxon>ecological metagenomes</taxon>
    </lineage>
</organism>
<evidence type="ECO:0000313" key="1">
    <source>
        <dbReference type="EMBL" id="MPN14670.1"/>
    </source>
</evidence>
<proteinExistence type="predicted"/>
<reference evidence="1" key="1">
    <citation type="submission" date="2019-08" db="EMBL/GenBank/DDBJ databases">
        <authorList>
            <person name="Kucharzyk K."/>
            <person name="Murdoch R.W."/>
            <person name="Higgins S."/>
            <person name="Loffler F."/>
        </authorList>
    </citation>
    <scope>NUCLEOTIDE SEQUENCE</scope>
</reference>
<gene>
    <name evidence="1" type="ORF">SDC9_161997</name>
</gene>
<comment type="caution">
    <text evidence="1">The sequence shown here is derived from an EMBL/GenBank/DDBJ whole genome shotgun (WGS) entry which is preliminary data.</text>
</comment>
<accession>A0A645FL50</accession>
<sequence>MAAPETDDIYQDKAHRWHSMLSAMAETAFPFLYDTLPERQFMKLAQQEIVTPAIKEFSSYLPWREVPSWRWGHYASMFLNIPESHGEFWSISEKTTRWTTAHMASLCGRTFRTPHYIYQRCVSLPRGIILESSPRRKWKYSSKRLSVASVYYLSGYVFPKIDAYMKAPFDSTKTTVFEAILSKGTKHQDPSWLAAALKNLYVLYGKLPLEKIGRLAVLLYRRLQSLFYSEQLLRNALFEMRKLFSNHAGGKASDTVFHVFTDMVPEYSYWFVAT</sequence>